<evidence type="ECO:0000313" key="9">
    <source>
        <dbReference type="Proteomes" id="UP000326062"/>
    </source>
</evidence>
<keyword evidence="4 6" id="KW-0732">Signal</keyword>
<dbReference type="PANTHER" id="PTHR47145">
    <property type="entry name" value="BPI FOLD-CONTAINING FAMILY A MEMBER 2"/>
    <property type="match status" value="1"/>
</dbReference>
<dbReference type="Pfam" id="PF01273">
    <property type="entry name" value="LBP_BPI_CETP"/>
    <property type="match status" value="1"/>
</dbReference>
<feature type="signal peptide" evidence="6">
    <location>
        <begin position="1"/>
        <end position="19"/>
    </location>
</feature>
<feature type="domain" description="Lipid-binding serum glycoprotein N-terminal" evidence="7">
    <location>
        <begin position="45"/>
        <end position="179"/>
    </location>
</feature>
<organism evidence="8 9">
    <name type="scientific">Muntiacus reevesi</name>
    <name type="common">Reeves' muntjac</name>
    <name type="synonym">Cervus reevesi</name>
    <dbReference type="NCBI Taxonomy" id="9886"/>
    <lineage>
        <taxon>Eukaryota</taxon>
        <taxon>Metazoa</taxon>
        <taxon>Chordata</taxon>
        <taxon>Craniata</taxon>
        <taxon>Vertebrata</taxon>
        <taxon>Euteleostomi</taxon>
        <taxon>Mammalia</taxon>
        <taxon>Eutheria</taxon>
        <taxon>Laurasiatheria</taxon>
        <taxon>Artiodactyla</taxon>
        <taxon>Ruminantia</taxon>
        <taxon>Pecora</taxon>
        <taxon>Cervidae</taxon>
        <taxon>Muntiacinae</taxon>
        <taxon>Muntiacus</taxon>
    </lineage>
</organism>
<comment type="caution">
    <text evidence="8">The sequence shown here is derived from an EMBL/GenBank/DDBJ whole genome shotgun (WGS) entry which is preliminary data.</text>
</comment>
<gene>
    <name evidence="8" type="ORF">FD755_004519</name>
</gene>
<dbReference type="EMBL" id="VCEB01000002">
    <property type="protein sequence ID" value="KAB0382602.1"/>
    <property type="molecule type" value="Genomic_DNA"/>
</dbReference>
<evidence type="ECO:0000259" key="7">
    <source>
        <dbReference type="Pfam" id="PF01273"/>
    </source>
</evidence>
<name>A0A5J5MT28_MUNRE</name>
<dbReference type="InterPro" id="IPR017943">
    <property type="entry name" value="Bactericidal_perm-incr_a/b_dom"/>
</dbReference>
<evidence type="ECO:0000256" key="5">
    <source>
        <dbReference type="ARBA" id="ARBA00023157"/>
    </source>
</evidence>
<evidence type="ECO:0000256" key="1">
    <source>
        <dbReference type="ARBA" id="ARBA00004613"/>
    </source>
</evidence>
<comment type="subcellular location">
    <subcellularLocation>
        <location evidence="1">Secreted</location>
    </subcellularLocation>
</comment>
<dbReference type="Gene3D" id="3.15.10.10">
    <property type="entry name" value="Bactericidal permeability-increasing protein, domain 1"/>
    <property type="match status" value="1"/>
</dbReference>
<proteinExistence type="inferred from homology"/>
<dbReference type="SUPFAM" id="SSF55394">
    <property type="entry name" value="Bactericidal permeability-increasing protein, BPI"/>
    <property type="match status" value="1"/>
</dbReference>
<comment type="similarity">
    <text evidence="2">Belongs to the BPI/LBP/Plunc superfamily. Plunc family.</text>
</comment>
<evidence type="ECO:0000256" key="3">
    <source>
        <dbReference type="ARBA" id="ARBA00022525"/>
    </source>
</evidence>
<reference evidence="8 9" key="1">
    <citation type="submission" date="2019-06" db="EMBL/GenBank/DDBJ databases">
        <title>Discovery of a novel chromosome fission-fusion reversal in muntjac.</title>
        <authorList>
            <person name="Mudd A.B."/>
            <person name="Bredeson J.V."/>
            <person name="Baum R."/>
            <person name="Hockemeyer D."/>
            <person name="Rokhsar D.S."/>
        </authorList>
    </citation>
    <scope>NUCLEOTIDE SEQUENCE [LARGE SCALE GENOMIC DNA]</scope>
    <source>
        <strain evidence="8">UCam_UCB_Mr</strain>
        <tissue evidence="8">Fibroblast cell line</tissue>
    </source>
</reference>
<dbReference type="InterPro" id="IPR017942">
    <property type="entry name" value="Lipid-bd_serum_glycop_N"/>
</dbReference>
<keyword evidence="3" id="KW-0964">Secreted</keyword>
<dbReference type="InterPro" id="IPR052507">
    <property type="entry name" value="BPI_fold-antibacterial"/>
</dbReference>
<protein>
    <recommendedName>
        <fullName evidence="7">Lipid-binding serum glycoprotein N-terminal domain-containing protein</fullName>
    </recommendedName>
</protein>
<sequence>MFQLWKLVLLCGLLVGTSASLLDNRGNDVLRKLRSALERGLASFDSTIEVIFQNLKTELESRCSDEVVENQEFENLLEQLISRIFQEVNRLTGVRIRNVQVPDITFKATSDNSADVKIPITADVTVNLPLLRDIVDLGLTVDLQTSVSIETDAETGDSKVVVGECTNTPESISLTVLHRSGPHICAEQGIPEELGPKISALFLTWEGAEYGKKKKKKKERERESSDSGVKLALHSLVSL</sequence>
<dbReference type="AlphaFoldDB" id="A0A5J5MT28"/>
<evidence type="ECO:0000313" key="8">
    <source>
        <dbReference type="EMBL" id="KAB0382602.1"/>
    </source>
</evidence>
<keyword evidence="9" id="KW-1185">Reference proteome</keyword>
<dbReference type="GO" id="GO:0001530">
    <property type="term" value="F:lipopolysaccharide binding"/>
    <property type="evidence" value="ECO:0007669"/>
    <property type="project" value="TreeGrafter"/>
</dbReference>
<dbReference type="PANTHER" id="PTHR47145:SF1">
    <property type="entry name" value="BPI FOLD-CONTAINING FAMILY A MEMBER 2"/>
    <property type="match status" value="1"/>
</dbReference>
<dbReference type="Proteomes" id="UP000326062">
    <property type="component" value="Chromosome 2"/>
</dbReference>
<evidence type="ECO:0000256" key="4">
    <source>
        <dbReference type="ARBA" id="ARBA00022729"/>
    </source>
</evidence>
<feature type="chain" id="PRO_5023940374" description="Lipid-binding serum glycoprotein N-terminal domain-containing protein" evidence="6">
    <location>
        <begin position="20"/>
        <end position="239"/>
    </location>
</feature>
<accession>A0A5J5MT28</accession>
<keyword evidence="5" id="KW-1015">Disulfide bond</keyword>
<evidence type="ECO:0000256" key="6">
    <source>
        <dbReference type="SAM" id="SignalP"/>
    </source>
</evidence>
<evidence type="ECO:0000256" key="2">
    <source>
        <dbReference type="ARBA" id="ARBA00009020"/>
    </source>
</evidence>
<dbReference type="GO" id="GO:0070062">
    <property type="term" value="C:extracellular exosome"/>
    <property type="evidence" value="ECO:0007669"/>
    <property type="project" value="TreeGrafter"/>
</dbReference>
<dbReference type="GO" id="GO:0030141">
    <property type="term" value="C:secretory granule"/>
    <property type="evidence" value="ECO:0007669"/>
    <property type="project" value="TreeGrafter"/>
</dbReference>